<organism evidence="4 5">
    <name type="scientific">Penicilliopsis zonata CBS 506.65</name>
    <dbReference type="NCBI Taxonomy" id="1073090"/>
    <lineage>
        <taxon>Eukaryota</taxon>
        <taxon>Fungi</taxon>
        <taxon>Dikarya</taxon>
        <taxon>Ascomycota</taxon>
        <taxon>Pezizomycotina</taxon>
        <taxon>Eurotiomycetes</taxon>
        <taxon>Eurotiomycetidae</taxon>
        <taxon>Eurotiales</taxon>
        <taxon>Aspergillaceae</taxon>
        <taxon>Penicilliopsis</taxon>
    </lineage>
</organism>
<dbReference type="PANTHER" id="PTHR28006">
    <property type="entry name" value="MONOPOLIN COMPLEX SUBUNIT CSM1"/>
    <property type="match status" value="1"/>
</dbReference>
<dbReference type="InterPro" id="IPR020981">
    <property type="entry name" value="Csm1/Pcs1_C"/>
</dbReference>
<dbReference type="AlphaFoldDB" id="A0A1L9SHA9"/>
<dbReference type="GO" id="GO:0072686">
    <property type="term" value="C:mitotic spindle"/>
    <property type="evidence" value="ECO:0007669"/>
    <property type="project" value="TreeGrafter"/>
</dbReference>
<gene>
    <name evidence="4" type="ORF">ASPZODRAFT_132553</name>
</gene>
<evidence type="ECO:0000256" key="1">
    <source>
        <dbReference type="SAM" id="Coils"/>
    </source>
</evidence>
<dbReference type="GO" id="GO:0051315">
    <property type="term" value="P:attachment of mitotic spindle microtubules to kinetochore"/>
    <property type="evidence" value="ECO:0007669"/>
    <property type="project" value="TreeGrafter"/>
</dbReference>
<dbReference type="InterPro" id="IPR040349">
    <property type="entry name" value="Csm1/Pcs1"/>
</dbReference>
<sequence length="507" mass="55538">MPKRKAAAAKLTGLAGSDDEDSLIPAVEKAREEPPAKKRRGRPRSLSSSKGAEIMANMKGGARAATAEAAPRRTTRGRPKGQRVSTDSHEAEVGEGKDSDKEAEGAVEETSKPSRSRKPAATRGKRKVSEVKQVQNDGEFEYTPGRSRPIASSDVAALKKSEEGPKKKRGKVNIAEVEETIPETQVIPEVDETVLAEEPARARSVTASPTKAGYDRRVSRALQESPRKGNANGVHKGQTEPELRRKIGELNKKCETLETRYRNLKEIGIVEANANMDKLRKQMDLLKSASSDLVESLEAELEEQRAINKQTRALQKQLKDRDSDVARLESHSEDLSAKLTSAWAEVKALQTKLAAARNTAASLETVAAKVPGSAIKNTAANRAHAAATAEAAQMAQFAQLKEDLYSDLTGLIIRDVKKRESDHLYDCIQTGHNGTLHFKLAVPQVPAGEFQSAKFHYVPLLDESRDRDLLELLPDYLAEDIEFARSQAANFYTRVIEVLTKRRASLG</sequence>
<dbReference type="Gene3D" id="3.90.1150.80">
    <property type="match status" value="1"/>
</dbReference>
<dbReference type="InterPro" id="IPR038608">
    <property type="entry name" value="Csm1/Pcs1_C_sf"/>
</dbReference>
<evidence type="ECO:0000313" key="5">
    <source>
        <dbReference type="Proteomes" id="UP000184188"/>
    </source>
</evidence>
<feature type="compositionally biased region" description="Basic residues" evidence="2">
    <location>
        <begin position="114"/>
        <end position="126"/>
    </location>
</feature>
<accession>A0A1L9SHA9</accession>
<dbReference type="PANTHER" id="PTHR28006:SF1">
    <property type="entry name" value="MONOPOLIN COMPLEX SUBUNIT CSM1"/>
    <property type="match status" value="1"/>
</dbReference>
<dbReference type="RefSeq" id="XP_022580993.1">
    <property type="nucleotide sequence ID" value="XM_022723050.1"/>
</dbReference>
<dbReference type="GO" id="GO:1990644">
    <property type="term" value="F:microtubule site clamp"/>
    <property type="evidence" value="ECO:0007669"/>
    <property type="project" value="TreeGrafter"/>
</dbReference>
<evidence type="ECO:0000256" key="2">
    <source>
        <dbReference type="SAM" id="MobiDB-lite"/>
    </source>
</evidence>
<feature type="coiled-coil region" evidence="1">
    <location>
        <begin position="240"/>
        <end position="321"/>
    </location>
</feature>
<feature type="domain" description="Monopolin complex subunit Csm1/Pcs1 C-terminal" evidence="3">
    <location>
        <begin position="399"/>
        <end position="485"/>
    </location>
</feature>
<evidence type="ECO:0000259" key="3">
    <source>
        <dbReference type="Pfam" id="PF12539"/>
    </source>
</evidence>
<evidence type="ECO:0000313" key="4">
    <source>
        <dbReference type="EMBL" id="OJJ46483.1"/>
    </source>
</evidence>
<dbReference type="STRING" id="1073090.A0A1L9SHA9"/>
<dbReference type="FunFam" id="3.90.1150.80:FF:000001">
    <property type="entry name" value="Chromosome segregation protein (Pcs1)"/>
    <property type="match status" value="1"/>
</dbReference>
<proteinExistence type="predicted"/>
<name>A0A1L9SHA9_9EURO</name>
<feature type="compositionally biased region" description="Basic and acidic residues" evidence="2">
    <location>
        <begin position="86"/>
        <end position="112"/>
    </location>
</feature>
<dbReference type="OrthoDB" id="2431049at2759"/>
<reference evidence="5" key="1">
    <citation type="journal article" date="2017" name="Genome Biol.">
        <title>Comparative genomics reveals high biological diversity and specific adaptations in the industrially and medically important fungal genus Aspergillus.</title>
        <authorList>
            <person name="de Vries R.P."/>
            <person name="Riley R."/>
            <person name="Wiebenga A."/>
            <person name="Aguilar-Osorio G."/>
            <person name="Amillis S."/>
            <person name="Uchima C.A."/>
            <person name="Anderluh G."/>
            <person name="Asadollahi M."/>
            <person name="Askin M."/>
            <person name="Barry K."/>
            <person name="Battaglia E."/>
            <person name="Bayram O."/>
            <person name="Benocci T."/>
            <person name="Braus-Stromeyer S.A."/>
            <person name="Caldana C."/>
            <person name="Canovas D."/>
            <person name="Cerqueira G.C."/>
            <person name="Chen F."/>
            <person name="Chen W."/>
            <person name="Choi C."/>
            <person name="Clum A."/>
            <person name="Dos Santos R.A."/>
            <person name="Damasio A.R."/>
            <person name="Diallinas G."/>
            <person name="Emri T."/>
            <person name="Fekete E."/>
            <person name="Flipphi M."/>
            <person name="Freyberg S."/>
            <person name="Gallo A."/>
            <person name="Gournas C."/>
            <person name="Habgood R."/>
            <person name="Hainaut M."/>
            <person name="Harispe M.L."/>
            <person name="Henrissat B."/>
            <person name="Hilden K.S."/>
            <person name="Hope R."/>
            <person name="Hossain A."/>
            <person name="Karabika E."/>
            <person name="Karaffa L."/>
            <person name="Karanyi Z."/>
            <person name="Krasevec N."/>
            <person name="Kuo A."/>
            <person name="Kusch H."/>
            <person name="LaButti K."/>
            <person name="Lagendijk E.L."/>
            <person name="Lapidus A."/>
            <person name="Levasseur A."/>
            <person name="Lindquist E."/>
            <person name="Lipzen A."/>
            <person name="Logrieco A.F."/>
            <person name="MacCabe A."/>
            <person name="Maekelae M.R."/>
            <person name="Malavazi I."/>
            <person name="Melin P."/>
            <person name="Meyer V."/>
            <person name="Mielnichuk N."/>
            <person name="Miskei M."/>
            <person name="Molnar A.P."/>
            <person name="Mule G."/>
            <person name="Ngan C.Y."/>
            <person name="Orejas M."/>
            <person name="Orosz E."/>
            <person name="Ouedraogo J.P."/>
            <person name="Overkamp K.M."/>
            <person name="Park H.-S."/>
            <person name="Perrone G."/>
            <person name="Piumi F."/>
            <person name="Punt P.J."/>
            <person name="Ram A.F."/>
            <person name="Ramon A."/>
            <person name="Rauscher S."/>
            <person name="Record E."/>
            <person name="Riano-Pachon D.M."/>
            <person name="Robert V."/>
            <person name="Roehrig J."/>
            <person name="Ruller R."/>
            <person name="Salamov A."/>
            <person name="Salih N.S."/>
            <person name="Samson R.A."/>
            <person name="Sandor E."/>
            <person name="Sanguinetti M."/>
            <person name="Schuetze T."/>
            <person name="Sepcic K."/>
            <person name="Shelest E."/>
            <person name="Sherlock G."/>
            <person name="Sophianopoulou V."/>
            <person name="Squina F.M."/>
            <person name="Sun H."/>
            <person name="Susca A."/>
            <person name="Todd R.B."/>
            <person name="Tsang A."/>
            <person name="Unkles S.E."/>
            <person name="van de Wiele N."/>
            <person name="van Rossen-Uffink D."/>
            <person name="Oliveira J.V."/>
            <person name="Vesth T.C."/>
            <person name="Visser J."/>
            <person name="Yu J.-H."/>
            <person name="Zhou M."/>
            <person name="Andersen M.R."/>
            <person name="Archer D.B."/>
            <person name="Baker S.E."/>
            <person name="Benoit I."/>
            <person name="Brakhage A.A."/>
            <person name="Braus G.H."/>
            <person name="Fischer R."/>
            <person name="Frisvad J.C."/>
            <person name="Goldman G.H."/>
            <person name="Houbraken J."/>
            <person name="Oakley B."/>
            <person name="Pocsi I."/>
            <person name="Scazzocchio C."/>
            <person name="Seiboth B."/>
            <person name="vanKuyk P.A."/>
            <person name="Wortman J."/>
            <person name="Dyer P.S."/>
            <person name="Grigoriev I.V."/>
        </authorList>
    </citation>
    <scope>NUCLEOTIDE SEQUENCE [LARGE SCALE GENOMIC DNA]</scope>
    <source>
        <strain evidence="5">CBS 506.65</strain>
    </source>
</reference>
<dbReference type="CDD" id="cd23787">
    <property type="entry name" value="RWD_CSM1"/>
    <property type="match status" value="1"/>
</dbReference>
<dbReference type="GO" id="GO:0005730">
    <property type="term" value="C:nucleolus"/>
    <property type="evidence" value="ECO:0007669"/>
    <property type="project" value="TreeGrafter"/>
</dbReference>
<keyword evidence="1" id="KW-0175">Coiled coil</keyword>
<feature type="region of interest" description="Disordered" evidence="2">
    <location>
        <begin position="201"/>
        <end position="239"/>
    </location>
</feature>
<dbReference type="Pfam" id="PF12539">
    <property type="entry name" value="Csm1"/>
    <property type="match status" value="1"/>
</dbReference>
<dbReference type="GO" id="GO:0045144">
    <property type="term" value="P:meiotic sister chromatid segregation"/>
    <property type="evidence" value="ECO:0007669"/>
    <property type="project" value="TreeGrafter"/>
</dbReference>
<dbReference type="EMBL" id="KV878342">
    <property type="protein sequence ID" value="OJJ46483.1"/>
    <property type="molecule type" value="Genomic_DNA"/>
</dbReference>
<dbReference type="VEuPathDB" id="FungiDB:ASPZODRAFT_132553"/>
<feature type="region of interest" description="Disordered" evidence="2">
    <location>
        <begin position="1"/>
        <end position="175"/>
    </location>
</feature>
<dbReference type="GO" id="GO:0034506">
    <property type="term" value="C:chromosome, centromeric core domain"/>
    <property type="evidence" value="ECO:0007669"/>
    <property type="project" value="TreeGrafter"/>
</dbReference>
<dbReference type="Proteomes" id="UP000184188">
    <property type="component" value="Unassembled WGS sequence"/>
</dbReference>
<dbReference type="GeneID" id="34609515"/>
<protein>
    <recommendedName>
        <fullName evidence="3">Monopolin complex subunit Csm1/Pcs1 C-terminal domain-containing protein</fullName>
    </recommendedName>
</protein>
<dbReference type="GO" id="GO:0033551">
    <property type="term" value="C:monopolin complex"/>
    <property type="evidence" value="ECO:0007669"/>
    <property type="project" value="InterPro"/>
</dbReference>
<feature type="compositionally biased region" description="Low complexity" evidence="2">
    <location>
        <begin position="60"/>
        <end position="69"/>
    </location>
</feature>
<keyword evidence="5" id="KW-1185">Reference proteome</keyword>